<sequence>MCLGRAVKLRAYWFWRVRTCFSSSLWLRSGDVFLGLACPDGTASPKQMVEVAVSCFGFAPTPLLGSVSCGVGPTVVQAPTRMLTHSAQETRSKDSSNPTSQPRGSRGNTIQSPDHLAKDCRRHRCSG</sequence>
<gene>
    <name evidence="2" type="ORF">HDK90DRAFT_309871</name>
</gene>
<accession>A0ABR1YLP0</accession>
<organism evidence="2 3">
    <name type="scientific">Phyllosticta capitalensis</name>
    <dbReference type="NCBI Taxonomy" id="121624"/>
    <lineage>
        <taxon>Eukaryota</taxon>
        <taxon>Fungi</taxon>
        <taxon>Dikarya</taxon>
        <taxon>Ascomycota</taxon>
        <taxon>Pezizomycotina</taxon>
        <taxon>Dothideomycetes</taxon>
        <taxon>Dothideomycetes incertae sedis</taxon>
        <taxon>Botryosphaeriales</taxon>
        <taxon>Phyllostictaceae</taxon>
        <taxon>Phyllosticta</taxon>
    </lineage>
</organism>
<dbReference type="Proteomes" id="UP001492380">
    <property type="component" value="Unassembled WGS sequence"/>
</dbReference>
<evidence type="ECO:0000313" key="3">
    <source>
        <dbReference type="Proteomes" id="UP001492380"/>
    </source>
</evidence>
<reference evidence="2 3" key="1">
    <citation type="submission" date="2024-04" db="EMBL/GenBank/DDBJ databases">
        <title>Phyllosticta paracitricarpa is synonymous to the EU quarantine fungus P. citricarpa based on phylogenomic analyses.</title>
        <authorList>
            <consortium name="Lawrence Berkeley National Laboratory"/>
            <person name="Van Ingen-Buijs V.A."/>
            <person name="Van Westerhoven A.C."/>
            <person name="Haridas S."/>
            <person name="Skiadas P."/>
            <person name="Martin F."/>
            <person name="Groenewald J.Z."/>
            <person name="Crous P.W."/>
            <person name="Seidl M.F."/>
        </authorList>
    </citation>
    <scope>NUCLEOTIDE SEQUENCE [LARGE SCALE GENOMIC DNA]</scope>
    <source>
        <strain evidence="2 3">CBS 123374</strain>
    </source>
</reference>
<keyword evidence="3" id="KW-1185">Reference proteome</keyword>
<feature type="compositionally biased region" description="Polar residues" evidence="1">
    <location>
        <begin position="95"/>
        <end position="112"/>
    </location>
</feature>
<evidence type="ECO:0000313" key="2">
    <source>
        <dbReference type="EMBL" id="KAK8232415.1"/>
    </source>
</evidence>
<dbReference type="EMBL" id="JBBWRZ010000007">
    <property type="protein sequence ID" value="KAK8232415.1"/>
    <property type="molecule type" value="Genomic_DNA"/>
</dbReference>
<comment type="caution">
    <text evidence="2">The sequence shown here is derived from an EMBL/GenBank/DDBJ whole genome shotgun (WGS) entry which is preliminary data.</text>
</comment>
<protein>
    <submittedName>
        <fullName evidence="2">Uncharacterized protein</fullName>
    </submittedName>
</protein>
<feature type="region of interest" description="Disordered" evidence="1">
    <location>
        <begin position="82"/>
        <end position="127"/>
    </location>
</feature>
<name>A0ABR1YLP0_9PEZI</name>
<evidence type="ECO:0000256" key="1">
    <source>
        <dbReference type="SAM" id="MobiDB-lite"/>
    </source>
</evidence>
<proteinExistence type="predicted"/>